<accession>A6GD35</accession>
<evidence type="ECO:0000256" key="3">
    <source>
        <dbReference type="ARBA" id="ARBA00009409"/>
    </source>
</evidence>
<feature type="domain" description="FPG-type" evidence="15">
    <location>
        <begin position="234"/>
        <end position="268"/>
    </location>
</feature>
<evidence type="ECO:0000256" key="2">
    <source>
        <dbReference type="ARBA" id="ARBA00001947"/>
    </source>
</evidence>
<name>A6GD35_9BACT</name>
<dbReference type="GO" id="GO:0034039">
    <property type="term" value="F:8-oxo-7,8-dihydroguanine DNA N-glycosylase activity"/>
    <property type="evidence" value="ECO:0007669"/>
    <property type="project" value="TreeGrafter"/>
</dbReference>
<proteinExistence type="inferred from homology"/>
<keyword evidence="18" id="KW-1185">Reference proteome</keyword>
<dbReference type="InterPro" id="IPR000214">
    <property type="entry name" value="Znf_DNA_glyclase/AP_lyase"/>
</dbReference>
<organism evidence="17 18">
    <name type="scientific">Plesiocystis pacifica SIR-1</name>
    <dbReference type="NCBI Taxonomy" id="391625"/>
    <lineage>
        <taxon>Bacteria</taxon>
        <taxon>Pseudomonadati</taxon>
        <taxon>Myxococcota</taxon>
        <taxon>Polyangia</taxon>
        <taxon>Nannocystales</taxon>
        <taxon>Nannocystaceae</taxon>
        <taxon>Plesiocystis</taxon>
    </lineage>
</organism>
<dbReference type="SUPFAM" id="SSF46946">
    <property type="entry name" value="S13-like H2TH domain"/>
    <property type="match status" value="1"/>
</dbReference>
<dbReference type="GO" id="GO:0016829">
    <property type="term" value="F:lyase activity"/>
    <property type="evidence" value="ECO:0007669"/>
    <property type="project" value="UniProtKB-KW"/>
</dbReference>
<dbReference type="RefSeq" id="WP_006974626.1">
    <property type="nucleotide sequence ID" value="NZ_ABCS01000070.1"/>
</dbReference>
<gene>
    <name evidence="17" type="ORF">PPSIR1_07568</name>
</gene>
<evidence type="ECO:0000256" key="13">
    <source>
        <dbReference type="ARBA" id="ARBA00023295"/>
    </source>
</evidence>
<protein>
    <submittedName>
        <fullName evidence="17">Formamidopyrimidine-DNA glycosylase</fullName>
    </submittedName>
</protein>
<dbReference type="SMART" id="SM00898">
    <property type="entry name" value="Fapy_DNA_glyco"/>
    <property type="match status" value="1"/>
</dbReference>
<dbReference type="eggNOG" id="COG0266">
    <property type="taxonomic scope" value="Bacteria"/>
</dbReference>
<evidence type="ECO:0000256" key="12">
    <source>
        <dbReference type="ARBA" id="ARBA00023268"/>
    </source>
</evidence>
<dbReference type="GO" id="GO:0008270">
    <property type="term" value="F:zinc ion binding"/>
    <property type="evidence" value="ECO:0007669"/>
    <property type="project" value="UniProtKB-KW"/>
</dbReference>
<keyword evidence="12" id="KW-0511">Multifunctional enzyme</keyword>
<evidence type="ECO:0000259" key="15">
    <source>
        <dbReference type="PROSITE" id="PS51066"/>
    </source>
</evidence>
<dbReference type="PANTHER" id="PTHR22993:SF9">
    <property type="entry name" value="FORMAMIDOPYRIMIDINE-DNA GLYCOSYLASE"/>
    <property type="match status" value="1"/>
</dbReference>
<dbReference type="PROSITE" id="PS51066">
    <property type="entry name" value="ZF_FPG_2"/>
    <property type="match status" value="1"/>
</dbReference>
<evidence type="ECO:0000256" key="4">
    <source>
        <dbReference type="ARBA" id="ARBA00022723"/>
    </source>
</evidence>
<dbReference type="Proteomes" id="UP000005801">
    <property type="component" value="Unassembled WGS sequence"/>
</dbReference>
<dbReference type="PROSITE" id="PS51068">
    <property type="entry name" value="FPG_CAT"/>
    <property type="match status" value="1"/>
</dbReference>
<evidence type="ECO:0000313" key="17">
    <source>
        <dbReference type="EMBL" id="EDM76193.1"/>
    </source>
</evidence>
<dbReference type="GO" id="GO:0006284">
    <property type="term" value="P:base-excision repair"/>
    <property type="evidence" value="ECO:0007669"/>
    <property type="project" value="InterPro"/>
</dbReference>
<evidence type="ECO:0000256" key="11">
    <source>
        <dbReference type="ARBA" id="ARBA00023239"/>
    </source>
</evidence>
<dbReference type="Gene3D" id="3.20.190.10">
    <property type="entry name" value="MutM-like, N-terminal"/>
    <property type="match status" value="1"/>
</dbReference>
<dbReference type="InterPro" id="IPR010979">
    <property type="entry name" value="Ribosomal_uS13-like_H2TH"/>
</dbReference>
<dbReference type="Pfam" id="PF01149">
    <property type="entry name" value="Fapy_DNA_glyco"/>
    <property type="match status" value="1"/>
</dbReference>
<keyword evidence="13" id="KW-0326">Glycosidase</keyword>
<evidence type="ECO:0000313" key="18">
    <source>
        <dbReference type="Proteomes" id="UP000005801"/>
    </source>
</evidence>
<dbReference type="Gene3D" id="1.10.8.50">
    <property type="match status" value="1"/>
</dbReference>
<comment type="similarity">
    <text evidence="3">Belongs to the FPG family.</text>
</comment>
<dbReference type="InterPro" id="IPR012319">
    <property type="entry name" value="FPG_cat"/>
</dbReference>
<dbReference type="InterPro" id="IPR010663">
    <property type="entry name" value="Znf_FPG/IleRS"/>
</dbReference>
<dbReference type="PANTHER" id="PTHR22993">
    <property type="entry name" value="FORMAMIDOPYRIMIDINE-DNA GLYCOSYLASE"/>
    <property type="match status" value="1"/>
</dbReference>
<dbReference type="InterPro" id="IPR035937">
    <property type="entry name" value="FPG_N"/>
</dbReference>
<reference evidence="17 18" key="1">
    <citation type="submission" date="2007-06" db="EMBL/GenBank/DDBJ databases">
        <authorList>
            <person name="Shimkets L."/>
            <person name="Ferriera S."/>
            <person name="Johnson J."/>
            <person name="Kravitz S."/>
            <person name="Beeson K."/>
            <person name="Sutton G."/>
            <person name="Rogers Y.-H."/>
            <person name="Friedman R."/>
            <person name="Frazier M."/>
            <person name="Venter J.C."/>
        </authorList>
    </citation>
    <scope>NUCLEOTIDE SEQUENCE [LARGE SCALE GENOMIC DNA]</scope>
    <source>
        <strain evidence="17 18">SIR-1</strain>
    </source>
</reference>
<comment type="catalytic activity">
    <reaction evidence="1">
        <text>Hydrolysis of DNA containing ring-opened 7-methylguanine residues, releasing 2,6-diamino-4-hydroxy-5-(N-methyl)formamidopyrimidine.</text>
        <dbReference type="EC" id="3.2.2.23"/>
    </reaction>
</comment>
<keyword evidence="10" id="KW-0234">DNA repair</keyword>
<dbReference type="SUPFAM" id="SSF57716">
    <property type="entry name" value="Glucocorticoid receptor-like (DNA-binding domain)"/>
    <property type="match status" value="1"/>
</dbReference>
<evidence type="ECO:0000256" key="10">
    <source>
        <dbReference type="ARBA" id="ARBA00023204"/>
    </source>
</evidence>
<keyword evidence="9" id="KW-0238">DNA-binding</keyword>
<dbReference type="AlphaFoldDB" id="A6GD35"/>
<dbReference type="SMART" id="SM01232">
    <property type="entry name" value="H2TH"/>
    <property type="match status" value="1"/>
</dbReference>
<dbReference type="STRING" id="391625.PPSIR1_07568"/>
<comment type="caution">
    <text evidence="17">The sequence shown here is derived from an EMBL/GenBank/DDBJ whole genome shotgun (WGS) entry which is preliminary data.</text>
</comment>
<evidence type="ECO:0000256" key="1">
    <source>
        <dbReference type="ARBA" id="ARBA00001668"/>
    </source>
</evidence>
<evidence type="ECO:0000256" key="14">
    <source>
        <dbReference type="PROSITE-ProRule" id="PRU00391"/>
    </source>
</evidence>
<dbReference type="GO" id="GO:0003684">
    <property type="term" value="F:damaged DNA binding"/>
    <property type="evidence" value="ECO:0007669"/>
    <property type="project" value="InterPro"/>
</dbReference>
<keyword evidence="7" id="KW-0378">Hydrolase</keyword>
<keyword evidence="11" id="KW-0456">Lyase</keyword>
<comment type="cofactor">
    <cofactor evidence="2">
        <name>Zn(2+)</name>
        <dbReference type="ChEBI" id="CHEBI:29105"/>
    </cofactor>
</comment>
<keyword evidence="5" id="KW-0227">DNA damage</keyword>
<dbReference type="EMBL" id="ABCS01000070">
    <property type="protein sequence ID" value="EDM76193.1"/>
    <property type="molecule type" value="Genomic_DNA"/>
</dbReference>
<keyword evidence="4" id="KW-0479">Metal-binding</keyword>
<evidence type="ECO:0000256" key="9">
    <source>
        <dbReference type="ARBA" id="ARBA00023125"/>
    </source>
</evidence>
<evidence type="ECO:0000259" key="16">
    <source>
        <dbReference type="PROSITE" id="PS51068"/>
    </source>
</evidence>
<keyword evidence="6 14" id="KW-0863">Zinc-finger</keyword>
<sequence>MPELPDITLYVEHLRRRVVGETLSRLQILHPFVLRSVEPSLGSLAGKRATGVSRLGKRVVLTLEGEVHVVIHLMIAGRLHWKAPGAKLGSKRTLLAAHFDHGALTLTEAGSKRRASVHLALGAEGLAAHDPGGVDVFEASSSEFGAAIQARNHTLKRALTDPRILDGIGNAYSDEILHAAKLSPIKWTSRLSAAEIEALHAACKSCLEASTARLREDFGEGFPSKVTAFRADMAVHGKYGEPCPECGDPVQRIVYASRETNYCATCQTGGKLLADRSLSRLLAKDWPKSLEALEAFKDERRR</sequence>
<keyword evidence="8" id="KW-0862">Zinc</keyword>
<dbReference type="Pfam" id="PF06831">
    <property type="entry name" value="H2TH"/>
    <property type="match status" value="1"/>
</dbReference>
<evidence type="ECO:0000256" key="7">
    <source>
        <dbReference type="ARBA" id="ARBA00022801"/>
    </source>
</evidence>
<evidence type="ECO:0000256" key="5">
    <source>
        <dbReference type="ARBA" id="ARBA00022763"/>
    </source>
</evidence>
<dbReference type="CDD" id="cd08973">
    <property type="entry name" value="BaFpgNei_N_1"/>
    <property type="match status" value="1"/>
</dbReference>
<dbReference type="Pfam" id="PF06827">
    <property type="entry name" value="zf-FPG_IleRS"/>
    <property type="match status" value="1"/>
</dbReference>
<dbReference type="InterPro" id="IPR015886">
    <property type="entry name" value="H2TH_FPG"/>
</dbReference>
<feature type="domain" description="Formamidopyrimidine-DNA glycosylase catalytic" evidence="16">
    <location>
        <begin position="2"/>
        <end position="145"/>
    </location>
</feature>
<evidence type="ECO:0000256" key="8">
    <source>
        <dbReference type="ARBA" id="ARBA00022833"/>
    </source>
</evidence>
<dbReference type="OrthoDB" id="9800855at2"/>
<evidence type="ECO:0000256" key="6">
    <source>
        <dbReference type="ARBA" id="ARBA00022771"/>
    </source>
</evidence>
<dbReference type="GO" id="GO:0003906">
    <property type="term" value="F:DNA-(apurinic or apyrimidinic site) endonuclease activity"/>
    <property type="evidence" value="ECO:0007669"/>
    <property type="project" value="InterPro"/>
</dbReference>
<dbReference type="SUPFAM" id="SSF81624">
    <property type="entry name" value="N-terminal domain of MutM-like DNA repair proteins"/>
    <property type="match status" value="1"/>
</dbReference>